<dbReference type="PANTHER" id="PTHR30466">
    <property type="entry name" value="FLAVIN REDUCTASE"/>
    <property type="match status" value="1"/>
</dbReference>
<dbReference type="InterPro" id="IPR012349">
    <property type="entry name" value="Split_barrel_FMN-bd"/>
</dbReference>
<dbReference type="AlphaFoldDB" id="A0A3M9LYP0"/>
<dbReference type="InterPro" id="IPR050268">
    <property type="entry name" value="NADH-dep_flavin_reductase"/>
</dbReference>
<sequence length="181" mass="19320">MLEDQDRTYEETIEQRFLTAMSSLAATVCVIAASSPSGERFGITATAVCSLSTTPPQLVACVNRGSSMAKALTATGWFSVNILSHSQESIAATFAGRTGLKGSDRFANADWSQHTTGTPTLDGATAVCVCHLSNSLHQASHMVVIGRVLDALLCEGETPLPLMYHQRRFTTVSPDVTEEPK</sequence>
<evidence type="ECO:0000256" key="1">
    <source>
        <dbReference type="ARBA" id="ARBA00023002"/>
    </source>
</evidence>
<name>A0A3M9LYP0_9MICO</name>
<dbReference type="SUPFAM" id="SSF50475">
    <property type="entry name" value="FMN-binding split barrel"/>
    <property type="match status" value="1"/>
</dbReference>
<protein>
    <submittedName>
        <fullName evidence="3">Flavin reductase</fullName>
    </submittedName>
</protein>
<dbReference type="InterPro" id="IPR002563">
    <property type="entry name" value="Flavin_Rdtase-like_dom"/>
</dbReference>
<dbReference type="Proteomes" id="UP000271678">
    <property type="component" value="Unassembled WGS sequence"/>
</dbReference>
<reference evidence="3 4" key="1">
    <citation type="submission" date="2018-11" db="EMBL/GenBank/DDBJ databases">
        <title>Draft genome of Simplicispira Flexivirga sp. BO-16.</title>
        <authorList>
            <person name="Im W.T."/>
        </authorList>
    </citation>
    <scope>NUCLEOTIDE SEQUENCE [LARGE SCALE GENOMIC DNA]</scope>
    <source>
        <strain evidence="3 4">BO-16</strain>
    </source>
</reference>
<accession>A0A3M9LYP0</accession>
<dbReference type="PANTHER" id="PTHR30466:SF1">
    <property type="entry name" value="FMN REDUCTASE (NADH) RUTF"/>
    <property type="match status" value="1"/>
</dbReference>
<dbReference type="GO" id="GO:0006208">
    <property type="term" value="P:pyrimidine nucleobase catabolic process"/>
    <property type="evidence" value="ECO:0007669"/>
    <property type="project" value="TreeGrafter"/>
</dbReference>
<keyword evidence="4" id="KW-1185">Reference proteome</keyword>
<dbReference type="Gene3D" id="2.30.110.10">
    <property type="entry name" value="Electron Transport, Fmn-binding Protein, Chain A"/>
    <property type="match status" value="1"/>
</dbReference>
<evidence type="ECO:0000313" key="3">
    <source>
        <dbReference type="EMBL" id="RNI18414.1"/>
    </source>
</evidence>
<dbReference type="GO" id="GO:0010181">
    <property type="term" value="F:FMN binding"/>
    <property type="evidence" value="ECO:0007669"/>
    <property type="project" value="InterPro"/>
</dbReference>
<keyword evidence="1" id="KW-0560">Oxidoreductase</keyword>
<evidence type="ECO:0000259" key="2">
    <source>
        <dbReference type="SMART" id="SM00903"/>
    </source>
</evidence>
<gene>
    <name evidence="3" type="ORF">EFY87_17870</name>
</gene>
<dbReference type="SMART" id="SM00903">
    <property type="entry name" value="Flavin_Reduct"/>
    <property type="match status" value="1"/>
</dbReference>
<feature type="domain" description="Flavin reductase like" evidence="2">
    <location>
        <begin position="21"/>
        <end position="171"/>
    </location>
</feature>
<dbReference type="EMBL" id="RJJQ01000022">
    <property type="protein sequence ID" value="RNI18414.1"/>
    <property type="molecule type" value="Genomic_DNA"/>
</dbReference>
<comment type="caution">
    <text evidence="3">The sequence shown here is derived from an EMBL/GenBank/DDBJ whole genome shotgun (WGS) entry which is preliminary data.</text>
</comment>
<evidence type="ECO:0000313" key="4">
    <source>
        <dbReference type="Proteomes" id="UP000271678"/>
    </source>
</evidence>
<dbReference type="RefSeq" id="WP_123272838.1">
    <property type="nucleotide sequence ID" value="NZ_RJJQ01000022.1"/>
</dbReference>
<organism evidence="3 4">
    <name type="scientific">Flexivirga caeni</name>
    <dbReference type="NCBI Taxonomy" id="2294115"/>
    <lineage>
        <taxon>Bacteria</taxon>
        <taxon>Bacillati</taxon>
        <taxon>Actinomycetota</taxon>
        <taxon>Actinomycetes</taxon>
        <taxon>Micrococcales</taxon>
        <taxon>Dermacoccaceae</taxon>
        <taxon>Flexivirga</taxon>
    </lineage>
</organism>
<dbReference type="GO" id="GO:0042602">
    <property type="term" value="F:riboflavin reductase (NADPH) activity"/>
    <property type="evidence" value="ECO:0007669"/>
    <property type="project" value="TreeGrafter"/>
</dbReference>
<dbReference type="Pfam" id="PF01613">
    <property type="entry name" value="Flavin_Reduct"/>
    <property type="match status" value="1"/>
</dbReference>
<proteinExistence type="predicted"/>
<dbReference type="OrthoDB" id="9792858at2"/>